<dbReference type="PANTHER" id="PTHR15574:SF21">
    <property type="entry name" value="DDB1- AND CUL4-ASSOCIATED FACTOR 8"/>
    <property type="match status" value="1"/>
</dbReference>
<proteinExistence type="predicted"/>
<dbReference type="SUPFAM" id="SSF50978">
    <property type="entry name" value="WD40 repeat-like"/>
    <property type="match status" value="1"/>
</dbReference>
<feature type="region of interest" description="Disordered" evidence="4">
    <location>
        <begin position="154"/>
        <end position="273"/>
    </location>
</feature>
<dbReference type="SMART" id="SM00320">
    <property type="entry name" value="WD40"/>
    <property type="match status" value="7"/>
</dbReference>
<feature type="repeat" description="WD" evidence="3">
    <location>
        <begin position="305"/>
        <end position="346"/>
    </location>
</feature>
<evidence type="ECO:0000256" key="1">
    <source>
        <dbReference type="ARBA" id="ARBA00022574"/>
    </source>
</evidence>
<dbReference type="InterPro" id="IPR001680">
    <property type="entry name" value="WD40_rpt"/>
</dbReference>
<dbReference type="PROSITE" id="PS50294">
    <property type="entry name" value="WD_REPEATS_REGION"/>
    <property type="match status" value="1"/>
</dbReference>
<keyword evidence="6" id="KW-1185">Reference proteome</keyword>
<feature type="compositionally biased region" description="Polar residues" evidence="4">
    <location>
        <begin position="53"/>
        <end position="104"/>
    </location>
</feature>
<dbReference type="PANTHER" id="PTHR15574">
    <property type="entry name" value="WD REPEAT DOMAIN-CONTAINING FAMILY"/>
    <property type="match status" value="1"/>
</dbReference>
<feature type="region of interest" description="Disordered" evidence="4">
    <location>
        <begin position="1"/>
        <end position="104"/>
    </location>
</feature>
<feature type="compositionally biased region" description="Low complexity" evidence="4">
    <location>
        <begin position="33"/>
        <end position="42"/>
    </location>
</feature>
<feature type="region of interest" description="Disordered" evidence="4">
    <location>
        <begin position="483"/>
        <end position="504"/>
    </location>
</feature>
<sequence length="725" mass="79711">MDNSNNEGVSKTSNTSAELRPSSPTECLPEPAPAATTSSSSEQMPDLAKEQNPHSASEDSTASTTNSEFEIKRINSTNRNYRSSQVPDSSEDSNSNEPILNVASTERVSNIGSISEEAESVVTPVAVEGGQNDAELVESVRSAVLLAQNEVLQNLNENNSDEDVAPAGQEDEDLVSDSDSDSSSLHLMDDDDNEQESTSESSDCILEDLEDPSTVNVSAEAEPESNNEAQETAAKKKKMSSKSNQDLPQVLKKPKPKHSWNGPRELLNRELGYPSKMQPQTAEVFRSRFYGSLFSAERLELMKKLDGHNGCVNCLNFNYAGTKLASGSDDLTIKIWNYGLGKLITSFQSGHRANVFQAKFLPLVGLDNMIVSCGRDNQVRLTELNESGEVAASRKLAQHKGPAHKLSVHPENPQVILSCGEDSVVYSIDIREDKPQRLLSVKEKSRKVALYSIHSNPLASYEFCVSGRDEYVRVYDARKLSMSTASPSSSSAESSPGESSSPAVRRFCPQHLVDSRAKAHVTAAVYSYNGKEILGSYNDENIYLFDASHSDMADCTKVYEGHRNSATVKGVNFFGDRSQFVISGSDCGHIFIWDKETESIVNFFRGDENGVVNCLEPHPGAPILATSGLDDDVKIWIPSNEKQPKMGDLTATVRRNLKKRQEDLDDHALDGHMMWALLNHMRQAERQRRRDAGGNVSGSSSDDDNDDEEEDEADFHYRSNDCRIA</sequence>
<evidence type="ECO:0008006" key="7">
    <source>
        <dbReference type="Google" id="ProtNLM"/>
    </source>
</evidence>
<dbReference type="InterPro" id="IPR045151">
    <property type="entry name" value="DCAF8"/>
</dbReference>
<name>A0ABP1QVA2_9HEXA</name>
<dbReference type="Gene3D" id="2.130.10.10">
    <property type="entry name" value="YVTN repeat-like/Quinoprotein amine dehydrogenase"/>
    <property type="match status" value="2"/>
</dbReference>
<dbReference type="Pfam" id="PF00400">
    <property type="entry name" value="WD40"/>
    <property type="match status" value="3"/>
</dbReference>
<reference evidence="5 6" key="1">
    <citation type="submission" date="2024-08" db="EMBL/GenBank/DDBJ databases">
        <authorList>
            <person name="Cucini C."/>
            <person name="Frati F."/>
        </authorList>
    </citation>
    <scope>NUCLEOTIDE SEQUENCE [LARGE SCALE GENOMIC DNA]</scope>
</reference>
<evidence type="ECO:0000313" key="5">
    <source>
        <dbReference type="EMBL" id="CAL8111214.1"/>
    </source>
</evidence>
<feature type="compositionally biased region" description="Low complexity" evidence="4">
    <location>
        <begin position="216"/>
        <end position="231"/>
    </location>
</feature>
<dbReference type="PROSITE" id="PS50082">
    <property type="entry name" value="WD_REPEATS_2"/>
    <property type="match status" value="1"/>
</dbReference>
<evidence type="ECO:0000256" key="2">
    <source>
        <dbReference type="ARBA" id="ARBA00022737"/>
    </source>
</evidence>
<feature type="compositionally biased region" description="Low complexity" evidence="4">
    <location>
        <begin position="483"/>
        <end position="503"/>
    </location>
</feature>
<feature type="compositionally biased region" description="Basic and acidic residues" evidence="4">
    <location>
        <begin position="714"/>
        <end position="725"/>
    </location>
</feature>
<gene>
    <name evidence="5" type="ORF">ODALV1_LOCUS14835</name>
</gene>
<feature type="region of interest" description="Disordered" evidence="4">
    <location>
        <begin position="686"/>
        <end position="725"/>
    </location>
</feature>
<feature type="compositionally biased region" description="Acidic residues" evidence="4">
    <location>
        <begin position="159"/>
        <end position="180"/>
    </location>
</feature>
<dbReference type="Proteomes" id="UP001642540">
    <property type="component" value="Unassembled WGS sequence"/>
</dbReference>
<feature type="compositionally biased region" description="Polar residues" evidence="4">
    <location>
        <begin position="1"/>
        <end position="25"/>
    </location>
</feature>
<accession>A0ABP1QVA2</accession>
<keyword evidence="2" id="KW-0677">Repeat</keyword>
<dbReference type="InterPro" id="IPR036322">
    <property type="entry name" value="WD40_repeat_dom_sf"/>
</dbReference>
<feature type="compositionally biased region" description="Acidic residues" evidence="4">
    <location>
        <begin position="701"/>
        <end position="713"/>
    </location>
</feature>
<comment type="caution">
    <text evidence="5">The sequence shown here is derived from an EMBL/GenBank/DDBJ whole genome shotgun (WGS) entry which is preliminary data.</text>
</comment>
<evidence type="ECO:0000313" key="6">
    <source>
        <dbReference type="Proteomes" id="UP001642540"/>
    </source>
</evidence>
<protein>
    <recommendedName>
        <fullName evidence="7">DDB1-and CUL4-associated factor 8</fullName>
    </recommendedName>
</protein>
<dbReference type="InterPro" id="IPR015943">
    <property type="entry name" value="WD40/YVTN_repeat-like_dom_sf"/>
</dbReference>
<evidence type="ECO:0000256" key="4">
    <source>
        <dbReference type="SAM" id="MobiDB-lite"/>
    </source>
</evidence>
<keyword evidence="1 3" id="KW-0853">WD repeat</keyword>
<organism evidence="5 6">
    <name type="scientific">Orchesella dallaii</name>
    <dbReference type="NCBI Taxonomy" id="48710"/>
    <lineage>
        <taxon>Eukaryota</taxon>
        <taxon>Metazoa</taxon>
        <taxon>Ecdysozoa</taxon>
        <taxon>Arthropoda</taxon>
        <taxon>Hexapoda</taxon>
        <taxon>Collembola</taxon>
        <taxon>Entomobryomorpha</taxon>
        <taxon>Entomobryoidea</taxon>
        <taxon>Orchesellidae</taxon>
        <taxon>Orchesellinae</taxon>
        <taxon>Orchesella</taxon>
    </lineage>
</organism>
<evidence type="ECO:0000256" key="3">
    <source>
        <dbReference type="PROSITE-ProRule" id="PRU00221"/>
    </source>
</evidence>
<dbReference type="EMBL" id="CAXLJM020000046">
    <property type="protein sequence ID" value="CAL8111214.1"/>
    <property type="molecule type" value="Genomic_DNA"/>
</dbReference>